<organism evidence="3">
    <name type="scientific">Mucor ambiguus</name>
    <dbReference type="NCBI Taxonomy" id="91626"/>
    <lineage>
        <taxon>Eukaryota</taxon>
        <taxon>Fungi</taxon>
        <taxon>Fungi incertae sedis</taxon>
        <taxon>Mucoromycota</taxon>
        <taxon>Mucoromycotina</taxon>
        <taxon>Mucoromycetes</taxon>
        <taxon>Mucorales</taxon>
        <taxon>Mucorineae</taxon>
        <taxon>Mucoraceae</taxon>
        <taxon>Mucor</taxon>
    </lineage>
</organism>
<evidence type="ECO:0000313" key="3">
    <source>
        <dbReference type="EMBL" id="GAN01610.1"/>
    </source>
</evidence>
<keyword evidence="1" id="KW-0175">Coiled coil</keyword>
<accession>A0A0C9LQP3</accession>
<name>A0A0C9LQP3_9FUNG</name>
<feature type="transmembrane region" description="Helical" evidence="2">
    <location>
        <begin position="12"/>
        <end position="31"/>
    </location>
</feature>
<dbReference type="AlphaFoldDB" id="A0A0C9LQP3"/>
<feature type="coiled-coil region" evidence="1">
    <location>
        <begin position="136"/>
        <end position="219"/>
    </location>
</feature>
<gene>
    <name evidence="3" type="ORF">MAM1_0009d01044</name>
</gene>
<keyword evidence="2" id="KW-1133">Transmembrane helix</keyword>
<proteinExistence type="predicted"/>
<reference evidence="3" key="1">
    <citation type="submission" date="2014-09" db="EMBL/GenBank/DDBJ databases">
        <title>Draft genome sequence of an oleaginous Mucoromycotina fungus Mucor ambiguus NBRC6742.</title>
        <authorList>
            <person name="Takeda I."/>
            <person name="Yamane N."/>
            <person name="Morita T."/>
            <person name="Tamano K."/>
            <person name="Machida M."/>
            <person name="Baker S."/>
            <person name="Koike H."/>
        </authorList>
    </citation>
    <scope>NUCLEOTIDE SEQUENCE</scope>
    <source>
        <strain evidence="3">NBRC 6742</strain>
    </source>
</reference>
<keyword evidence="2" id="KW-0472">Membrane</keyword>
<keyword evidence="4" id="KW-1185">Reference proteome</keyword>
<evidence type="ECO:0000313" key="4">
    <source>
        <dbReference type="Proteomes" id="UP000053815"/>
    </source>
</evidence>
<protein>
    <submittedName>
        <fullName evidence="3">Uncharacterized protein</fullName>
    </submittedName>
</protein>
<dbReference type="Proteomes" id="UP000053815">
    <property type="component" value="Unassembled WGS sequence"/>
</dbReference>
<sequence>MHFDLKSISHSIEAGCVIALQCFLLFFFPLGELIRRMRAQRAEYSKITTRLEIFERNVTTLLANRINSNSNASIGAKIVTTNANEYENGTNISVTNSSNIAWTSSKAGISQFSSVSPPSNRQTLPDILTGNANHLHMQLNETALDLSNKVDNLQEVNRALKAQVVALEGQLQEQRNKTDKTRNLMANRLEVLEGYIQSGAKLEDQRAQENQQVQALSQKNTHFLNQRTGTLEEQIRTYFKESEDRRSKELQSLVITSESLSKLCEGIKIKLDKQAQVAAEHDKEIVENTETIRNTFSSDALAGLGQGVRDALDMCESKLVKMEQDHEKMQTILGETSNKFKIANNTLASMQKKFQTLRENISAEVTDVSGKLGKLSEKNSRMRLDLALSLIFCTLKTIKAIPTLSNK</sequence>
<keyword evidence="2" id="KW-0812">Transmembrane</keyword>
<dbReference type="OrthoDB" id="10266508at2759"/>
<dbReference type="EMBL" id="DF836298">
    <property type="protein sequence ID" value="GAN01610.1"/>
    <property type="molecule type" value="Genomic_DNA"/>
</dbReference>
<evidence type="ECO:0000256" key="1">
    <source>
        <dbReference type="SAM" id="Coils"/>
    </source>
</evidence>
<evidence type="ECO:0000256" key="2">
    <source>
        <dbReference type="SAM" id="Phobius"/>
    </source>
</evidence>